<organism evidence="2 3">
    <name type="scientific">Actinocatenispora thailandica</name>
    <dbReference type="NCBI Taxonomy" id="227318"/>
    <lineage>
        <taxon>Bacteria</taxon>
        <taxon>Bacillati</taxon>
        <taxon>Actinomycetota</taxon>
        <taxon>Actinomycetes</taxon>
        <taxon>Micromonosporales</taxon>
        <taxon>Micromonosporaceae</taxon>
        <taxon>Actinocatenispora</taxon>
    </lineage>
</organism>
<proteinExistence type="predicted"/>
<evidence type="ECO:0000256" key="1">
    <source>
        <dbReference type="SAM" id="MobiDB-lite"/>
    </source>
</evidence>
<dbReference type="Proteomes" id="UP000611640">
    <property type="component" value="Chromosome"/>
</dbReference>
<feature type="compositionally biased region" description="Low complexity" evidence="1">
    <location>
        <begin position="66"/>
        <end position="84"/>
    </location>
</feature>
<keyword evidence="3" id="KW-1185">Reference proteome</keyword>
<dbReference type="EMBL" id="AP023355">
    <property type="protein sequence ID" value="BCJ33806.1"/>
    <property type="molecule type" value="Genomic_DNA"/>
</dbReference>
<evidence type="ECO:0000313" key="3">
    <source>
        <dbReference type="Proteomes" id="UP000611640"/>
    </source>
</evidence>
<sequence>MPELRSQTLTHLLLLHLDKGTRHGRRRRPYLLRFGFDQGPLRVRPGPAPASVTRPAASGGGRDAGPRPAGHAAPEAGAAAAGTRTSRQAYPGGQVMVRPPSTWQCTCGTVWLASGPVLNTSR</sequence>
<protein>
    <submittedName>
        <fullName evidence="2">Uncharacterized protein</fullName>
    </submittedName>
</protein>
<feature type="region of interest" description="Disordered" evidence="1">
    <location>
        <begin position="37"/>
        <end position="95"/>
    </location>
</feature>
<reference evidence="2 3" key="1">
    <citation type="submission" date="2020-08" db="EMBL/GenBank/DDBJ databases">
        <title>Whole genome shotgun sequence of Actinocatenispora thailandica NBRC 105041.</title>
        <authorList>
            <person name="Komaki H."/>
            <person name="Tamura T."/>
        </authorList>
    </citation>
    <scope>NUCLEOTIDE SEQUENCE [LARGE SCALE GENOMIC DNA]</scope>
    <source>
        <strain evidence="2 3">NBRC 105041</strain>
    </source>
</reference>
<dbReference type="KEGG" id="atl:Athai_13090"/>
<evidence type="ECO:0000313" key="2">
    <source>
        <dbReference type="EMBL" id="BCJ33806.1"/>
    </source>
</evidence>
<accession>A0A7R7DLK2</accession>
<dbReference type="AlphaFoldDB" id="A0A7R7DLK2"/>
<gene>
    <name evidence="2" type="ORF">Athai_13090</name>
</gene>
<name>A0A7R7DLK2_9ACTN</name>